<dbReference type="Pfam" id="PF10358">
    <property type="entry name" value="NT-C2"/>
    <property type="match status" value="1"/>
</dbReference>
<protein>
    <recommendedName>
        <fullName evidence="1">C2 NT-type domain-containing protein</fullName>
    </recommendedName>
</protein>
<evidence type="ECO:0000313" key="3">
    <source>
        <dbReference type="Proteomes" id="UP000265520"/>
    </source>
</evidence>
<sequence length="117" mass="12843">IPQSGWDKLFISFIPADSGKVTSKTTKANVRNGTCKWSDPIYETTRLLQDIKTRQFDEKVYKLVVGMGSSRSSILGEANIDLADFVDALKPTAIALPLNGSEPGVTLHVRISELHIL</sequence>
<dbReference type="PANTHER" id="PTHR34452:SF1">
    <property type="entry name" value="SPORULATION-SPECIFIC PROTEIN"/>
    <property type="match status" value="1"/>
</dbReference>
<keyword evidence="3" id="KW-1185">Reference proteome</keyword>
<evidence type="ECO:0000313" key="2">
    <source>
        <dbReference type="EMBL" id="MCH95379.1"/>
    </source>
</evidence>
<dbReference type="EMBL" id="LXQA010029686">
    <property type="protein sequence ID" value="MCH95379.1"/>
    <property type="molecule type" value="Genomic_DNA"/>
</dbReference>
<dbReference type="PROSITE" id="PS51840">
    <property type="entry name" value="C2_NT"/>
    <property type="match status" value="1"/>
</dbReference>
<comment type="caution">
    <text evidence="2">The sequence shown here is derived from an EMBL/GenBank/DDBJ whole genome shotgun (WGS) entry which is preliminary data.</text>
</comment>
<name>A0A392N865_9FABA</name>
<feature type="domain" description="C2 NT-type" evidence="1">
    <location>
        <begin position="1"/>
        <end position="115"/>
    </location>
</feature>
<reference evidence="2 3" key="1">
    <citation type="journal article" date="2018" name="Front. Plant Sci.">
        <title>Red Clover (Trifolium pratense) and Zigzag Clover (T. medium) - A Picture of Genomic Similarities and Differences.</title>
        <authorList>
            <person name="Dluhosova J."/>
            <person name="Istvanek J."/>
            <person name="Nedelnik J."/>
            <person name="Repkova J."/>
        </authorList>
    </citation>
    <scope>NUCLEOTIDE SEQUENCE [LARGE SCALE GENOMIC DNA]</scope>
    <source>
        <strain evidence="3">cv. 10/8</strain>
        <tissue evidence="2">Leaf</tissue>
    </source>
</reference>
<evidence type="ECO:0000259" key="1">
    <source>
        <dbReference type="PROSITE" id="PS51840"/>
    </source>
</evidence>
<accession>A0A392N865</accession>
<proteinExistence type="predicted"/>
<dbReference type="InterPro" id="IPR019448">
    <property type="entry name" value="NT-C2"/>
</dbReference>
<organism evidence="2 3">
    <name type="scientific">Trifolium medium</name>
    <dbReference type="NCBI Taxonomy" id="97028"/>
    <lineage>
        <taxon>Eukaryota</taxon>
        <taxon>Viridiplantae</taxon>
        <taxon>Streptophyta</taxon>
        <taxon>Embryophyta</taxon>
        <taxon>Tracheophyta</taxon>
        <taxon>Spermatophyta</taxon>
        <taxon>Magnoliopsida</taxon>
        <taxon>eudicotyledons</taxon>
        <taxon>Gunneridae</taxon>
        <taxon>Pentapetalae</taxon>
        <taxon>rosids</taxon>
        <taxon>fabids</taxon>
        <taxon>Fabales</taxon>
        <taxon>Fabaceae</taxon>
        <taxon>Papilionoideae</taxon>
        <taxon>50 kb inversion clade</taxon>
        <taxon>NPAAA clade</taxon>
        <taxon>Hologalegina</taxon>
        <taxon>IRL clade</taxon>
        <taxon>Trifolieae</taxon>
        <taxon>Trifolium</taxon>
    </lineage>
</organism>
<feature type="non-terminal residue" evidence="2">
    <location>
        <position position="1"/>
    </location>
</feature>
<dbReference type="PANTHER" id="PTHR34452">
    <property type="entry name" value="MYOSIN HEAVY CHAIN-RELATED PROTEIN"/>
    <property type="match status" value="1"/>
</dbReference>
<dbReference type="AlphaFoldDB" id="A0A392N865"/>
<dbReference type="Proteomes" id="UP000265520">
    <property type="component" value="Unassembled WGS sequence"/>
</dbReference>